<dbReference type="EMBL" id="BEGY01000097">
    <property type="protein sequence ID" value="GAX83356.1"/>
    <property type="molecule type" value="Genomic_DNA"/>
</dbReference>
<dbReference type="GO" id="GO:0009507">
    <property type="term" value="C:chloroplast"/>
    <property type="evidence" value="ECO:0007669"/>
    <property type="project" value="TreeGrafter"/>
</dbReference>
<dbReference type="STRING" id="1157962.A0A250XK12"/>
<proteinExistence type="predicted"/>
<protein>
    <submittedName>
        <fullName evidence="1">Uncharacterized protein</fullName>
    </submittedName>
</protein>
<dbReference type="PANTHER" id="PTHR33415">
    <property type="entry name" value="PROTEIN EMBRYO DEFECTIVE 514"/>
    <property type="match status" value="1"/>
</dbReference>
<dbReference type="Pfam" id="PF11523">
    <property type="entry name" value="DUF3223"/>
    <property type="match status" value="1"/>
</dbReference>
<accession>A0A250XK12</accession>
<dbReference type="AlphaFoldDB" id="A0A250XK12"/>
<organism evidence="1 2">
    <name type="scientific">Chlamydomonas eustigma</name>
    <dbReference type="NCBI Taxonomy" id="1157962"/>
    <lineage>
        <taxon>Eukaryota</taxon>
        <taxon>Viridiplantae</taxon>
        <taxon>Chlorophyta</taxon>
        <taxon>core chlorophytes</taxon>
        <taxon>Chlorophyceae</taxon>
        <taxon>CS clade</taxon>
        <taxon>Chlamydomonadales</taxon>
        <taxon>Chlamydomonadaceae</taxon>
        <taxon>Chlamydomonas</taxon>
    </lineage>
</organism>
<evidence type="ECO:0000313" key="2">
    <source>
        <dbReference type="Proteomes" id="UP000232323"/>
    </source>
</evidence>
<dbReference type="InterPro" id="IPR044673">
    <property type="entry name" value="DCL-like"/>
</dbReference>
<keyword evidence="2" id="KW-1185">Reference proteome</keyword>
<gene>
    <name evidence="1" type="ORF">CEUSTIGMA_g10781.t1</name>
</gene>
<name>A0A250XK12_9CHLO</name>
<dbReference type="PANTHER" id="PTHR33415:SF4">
    <property type="entry name" value="DCL PROTEIN (DUF3223)"/>
    <property type="match status" value="1"/>
</dbReference>
<comment type="caution">
    <text evidence="1">The sequence shown here is derived from an EMBL/GenBank/DDBJ whole genome shotgun (WGS) entry which is preliminary data.</text>
</comment>
<dbReference type="GO" id="GO:0009658">
    <property type="term" value="P:chloroplast organization"/>
    <property type="evidence" value="ECO:0007669"/>
    <property type="project" value="TreeGrafter"/>
</dbReference>
<dbReference type="Gene3D" id="3.10.450.40">
    <property type="match status" value="1"/>
</dbReference>
<reference evidence="1 2" key="1">
    <citation type="submission" date="2017-08" db="EMBL/GenBank/DDBJ databases">
        <title>Acidophilic green algal genome provides insights into adaptation to an acidic environment.</title>
        <authorList>
            <person name="Hirooka S."/>
            <person name="Hirose Y."/>
            <person name="Kanesaki Y."/>
            <person name="Higuchi S."/>
            <person name="Fujiwara T."/>
            <person name="Onuma R."/>
            <person name="Era A."/>
            <person name="Ohbayashi R."/>
            <person name="Uzuka A."/>
            <person name="Nozaki H."/>
            <person name="Yoshikawa H."/>
            <person name="Miyagishima S.Y."/>
        </authorList>
    </citation>
    <scope>NUCLEOTIDE SEQUENCE [LARGE SCALE GENOMIC DNA]</scope>
    <source>
        <strain evidence="1 2">NIES-2499</strain>
    </source>
</reference>
<evidence type="ECO:0000313" key="1">
    <source>
        <dbReference type="EMBL" id="GAX83356.1"/>
    </source>
</evidence>
<dbReference type="OrthoDB" id="409625at2759"/>
<dbReference type="GO" id="GO:1901259">
    <property type="term" value="P:chloroplast rRNA processing"/>
    <property type="evidence" value="ECO:0007669"/>
    <property type="project" value="TreeGrafter"/>
</dbReference>
<sequence length="222" mass="25178">MLQILQFHPRREEKIGPGIKCLTVTQTEAGRYAKQTRCFAIIRADGIQEDFSYIKCLMAIFSNSTCSSPCRSSEKTYVPFTLNQGSSKYGVLKALRSCVKSQLLFFKERQLEEAKALGFPLTCPINGTPLTSANSIVDYIPPDTFKNLTVEWLALEGLKISDIRVQTIQNYDRYPLLDPDLSSKWQDFHEHNASLRLASKKGVQDRAALNRPLRNSLREGHF</sequence>
<dbReference type="Proteomes" id="UP000232323">
    <property type="component" value="Unassembled WGS sequence"/>
</dbReference>